<evidence type="ECO:0000256" key="1">
    <source>
        <dbReference type="ARBA" id="ARBA00001971"/>
    </source>
</evidence>
<keyword evidence="9" id="KW-0472">Membrane</keyword>
<proteinExistence type="predicted"/>
<dbReference type="SUPFAM" id="SSF48264">
    <property type="entry name" value="Cytochrome P450"/>
    <property type="match status" value="1"/>
</dbReference>
<dbReference type="OrthoDB" id="10029320at2759"/>
<keyword evidence="9" id="KW-0812">Transmembrane</keyword>
<dbReference type="InterPro" id="IPR050121">
    <property type="entry name" value="Cytochrome_P450_monoxygenase"/>
</dbReference>
<name>A0A7C8M6X0_9PLEO</name>
<accession>A0A7C8M6X0</accession>
<evidence type="ECO:0000313" key="10">
    <source>
        <dbReference type="EMBL" id="KAF2870279.1"/>
    </source>
</evidence>
<comment type="pathway">
    <text evidence="2">Secondary metabolite biosynthesis.</text>
</comment>
<comment type="caution">
    <text evidence="10">The sequence shown here is derived from an EMBL/GenBank/DDBJ whole genome shotgun (WGS) entry which is preliminary data.</text>
</comment>
<evidence type="ECO:0000313" key="11">
    <source>
        <dbReference type="Proteomes" id="UP000481861"/>
    </source>
</evidence>
<evidence type="ECO:0000256" key="9">
    <source>
        <dbReference type="SAM" id="Phobius"/>
    </source>
</evidence>
<dbReference type="InterPro" id="IPR036396">
    <property type="entry name" value="Cyt_P450_sf"/>
</dbReference>
<dbReference type="GO" id="GO:0016705">
    <property type="term" value="F:oxidoreductase activity, acting on paired donors, with incorporation or reduction of molecular oxygen"/>
    <property type="evidence" value="ECO:0007669"/>
    <property type="project" value="InterPro"/>
</dbReference>
<evidence type="ECO:0000256" key="3">
    <source>
        <dbReference type="ARBA" id="ARBA00022617"/>
    </source>
</evidence>
<keyword evidence="9" id="KW-1133">Transmembrane helix</keyword>
<dbReference type="Pfam" id="PF00067">
    <property type="entry name" value="p450"/>
    <property type="match status" value="1"/>
</dbReference>
<keyword evidence="11" id="KW-1185">Reference proteome</keyword>
<organism evidence="10 11">
    <name type="scientific">Massariosphaeria phaeospora</name>
    <dbReference type="NCBI Taxonomy" id="100035"/>
    <lineage>
        <taxon>Eukaryota</taxon>
        <taxon>Fungi</taxon>
        <taxon>Dikarya</taxon>
        <taxon>Ascomycota</taxon>
        <taxon>Pezizomycotina</taxon>
        <taxon>Dothideomycetes</taxon>
        <taxon>Pleosporomycetidae</taxon>
        <taxon>Pleosporales</taxon>
        <taxon>Pleosporales incertae sedis</taxon>
        <taxon>Massariosphaeria</taxon>
    </lineage>
</organism>
<gene>
    <name evidence="10" type="ORF">BDV95DRAFT_575413</name>
</gene>
<evidence type="ECO:0000256" key="7">
    <source>
        <dbReference type="ARBA" id="ARBA00023033"/>
    </source>
</evidence>
<sequence>MEIQQRIHIPFNLRSMSAFNISLLVGLTSVAGLFLTKLYRARMLLRDRQRRGLPVAPNHSLLFGHLFFLLSVLKRLPKDAHYQYSFALIAREHFYNEGCYYLDLWPMGALIMITVSPQIGIQITQTNAALHSDRPHLLRRFFKPITGGPSLFDMDEKDWKPWRAVFNKGFHNVRTMSLVPGIVEETLTYAETLRGLAAKGEMCFLEPVTLRFTIDMIGKNVLNTSLGAQRGYNPLADGMLSTLSWHNPNAVINPFSRLDFVRAFIYWKNGRQMNQYIGAELDKRYVSYKTEPNRAAPESVMDLVLQAYMSGPDRSATPPEKLDSDFRDFATRQIRLFLFAGYDSTGSVLCYCFHLLSKNPEVLARLRAEHDEVLGPDPAAGPSRLIEDARLVNSLQYTLAVIKEVMRLFPPAGANRVGKPGVFVTNDEGVPCMTEDAIFQISHIEMQASPKYWVRADEFLPERWLVPAGHELHPRPGAWRPFELGPRNCIAQALVLVELRVILACLVRTFDVAPAYDEYDEKYQVKGIKTYRGERAYNIEKGAAHPVAQYPCRITLAGQK</sequence>
<comment type="cofactor">
    <cofactor evidence="1 8">
        <name>heme</name>
        <dbReference type="ChEBI" id="CHEBI:30413"/>
    </cofactor>
</comment>
<dbReference type="Gene3D" id="1.10.630.10">
    <property type="entry name" value="Cytochrome P450"/>
    <property type="match status" value="1"/>
</dbReference>
<feature type="binding site" description="axial binding residue" evidence="8">
    <location>
        <position position="489"/>
    </location>
    <ligand>
        <name>heme</name>
        <dbReference type="ChEBI" id="CHEBI:30413"/>
    </ligand>
    <ligandPart>
        <name>Fe</name>
        <dbReference type="ChEBI" id="CHEBI:18248"/>
    </ligandPart>
</feature>
<dbReference type="GO" id="GO:0020037">
    <property type="term" value="F:heme binding"/>
    <property type="evidence" value="ECO:0007669"/>
    <property type="project" value="InterPro"/>
</dbReference>
<evidence type="ECO:0000256" key="2">
    <source>
        <dbReference type="ARBA" id="ARBA00005179"/>
    </source>
</evidence>
<evidence type="ECO:0000256" key="8">
    <source>
        <dbReference type="PIRSR" id="PIRSR602401-1"/>
    </source>
</evidence>
<dbReference type="PRINTS" id="PR00385">
    <property type="entry name" value="P450"/>
</dbReference>
<feature type="transmembrane region" description="Helical" evidence="9">
    <location>
        <begin position="16"/>
        <end position="35"/>
    </location>
</feature>
<dbReference type="InterPro" id="IPR002401">
    <property type="entry name" value="Cyt_P450_E_grp-I"/>
</dbReference>
<keyword evidence="5" id="KW-0560">Oxidoreductase</keyword>
<keyword evidence="7 10" id="KW-0503">Monooxygenase</keyword>
<evidence type="ECO:0000256" key="5">
    <source>
        <dbReference type="ARBA" id="ARBA00023002"/>
    </source>
</evidence>
<dbReference type="GO" id="GO:0005506">
    <property type="term" value="F:iron ion binding"/>
    <property type="evidence" value="ECO:0007669"/>
    <property type="project" value="InterPro"/>
</dbReference>
<dbReference type="Proteomes" id="UP000481861">
    <property type="component" value="Unassembled WGS sequence"/>
</dbReference>
<keyword evidence="6 8" id="KW-0408">Iron</keyword>
<reference evidence="10 11" key="1">
    <citation type="submission" date="2020-01" db="EMBL/GenBank/DDBJ databases">
        <authorList>
            <consortium name="DOE Joint Genome Institute"/>
            <person name="Haridas S."/>
            <person name="Albert R."/>
            <person name="Binder M."/>
            <person name="Bloem J."/>
            <person name="Labutti K."/>
            <person name="Salamov A."/>
            <person name="Andreopoulos B."/>
            <person name="Baker S.E."/>
            <person name="Barry K."/>
            <person name="Bills G."/>
            <person name="Bluhm B.H."/>
            <person name="Cannon C."/>
            <person name="Castanera R."/>
            <person name="Culley D.E."/>
            <person name="Daum C."/>
            <person name="Ezra D."/>
            <person name="Gonzalez J.B."/>
            <person name="Henrissat B."/>
            <person name="Kuo A."/>
            <person name="Liang C."/>
            <person name="Lipzen A."/>
            <person name="Lutzoni F."/>
            <person name="Magnuson J."/>
            <person name="Mondo S."/>
            <person name="Nolan M."/>
            <person name="Ohm R."/>
            <person name="Pangilinan J."/>
            <person name="Park H.-J.H."/>
            <person name="Ramirez L."/>
            <person name="Alfaro M."/>
            <person name="Sun H."/>
            <person name="Tritt A."/>
            <person name="Yoshinaga Y."/>
            <person name="Zwiers L.-H.L."/>
            <person name="Turgeon B.G."/>
            <person name="Goodwin S.B."/>
            <person name="Spatafora J.W."/>
            <person name="Crous P.W."/>
            <person name="Grigoriev I.V."/>
        </authorList>
    </citation>
    <scope>NUCLEOTIDE SEQUENCE [LARGE SCALE GENOMIC DNA]</scope>
    <source>
        <strain evidence="10 11">CBS 611.86</strain>
    </source>
</reference>
<dbReference type="GO" id="GO:0004497">
    <property type="term" value="F:monooxygenase activity"/>
    <property type="evidence" value="ECO:0007669"/>
    <property type="project" value="UniProtKB-KW"/>
</dbReference>
<evidence type="ECO:0000256" key="6">
    <source>
        <dbReference type="ARBA" id="ARBA00023004"/>
    </source>
</evidence>
<dbReference type="CDD" id="cd11051">
    <property type="entry name" value="CYP59-like"/>
    <property type="match status" value="1"/>
</dbReference>
<dbReference type="AlphaFoldDB" id="A0A7C8M6X0"/>
<keyword evidence="3 8" id="KW-0349">Heme</keyword>
<protein>
    <submittedName>
        <fullName evidence="10">Sterigmatocystin biosynthesis P450 monooxygenase StcS</fullName>
    </submittedName>
</protein>
<dbReference type="PANTHER" id="PTHR24305">
    <property type="entry name" value="CYTOCHROME P450"/>
    <property type="match status" value="1"/>
</dbReference>
<dbReference type="EMBL" id="JAADJZ010000014">
    <property type="protein sequence ID" value="KAF2870279.1"/>
    <property type="molecule type" value="Genomic_DNA"/>
</dbReference>
<dbReference type="InterPro" id="IPR001128">
    <property type="entry name" value="Cyt_P450"/>
</dbReference>
<dbReference type="PANTHER" id="PTHR24305:SF107">
    <property type="entry name" value="P450, PUTATIVE (EUROFUNG)-RELATED"/>
    <property type="match status" value="1"/>
</dbReference>
<dbReference type="PRINTS" id="PR00463">
    <property type="entry name" value="EP450I"/>
</dbReference>
<evidence type="ECO:0000256" key="4">
    <source>
        <dbReference type="ARBA" id="ARBA00022723"/>
    </source>
</evidence>
<keyword evidence="4 8" id="KW-0479">Metal-binding</keyword>